<evidence type="ECO:0000256" key="2">
    <source>
        <dbReference type="SAM" id="SignalP"/>
    </source>
</evidence>
<protein>
    <submittedName>
        <fullName evidence="3">Uncharacterized protein</fullName>
    </submittedName>
</protein>
<evidence type="ECO:0000313" key="3">
    <source>
        <dbReference type="EMBL" id="KAF9696123.1"/>
    </source>
</evidence>
<reference evidence="3" key="2">
    <citation type="submission" date="2020-09" db="EMBL/GenBank/DDBJ databases">
        <title>Reference genome assembly for Australian Ascochyta lentis isolate Al4.</title>
        <authorList>
            <person name="Lee R.C."/>
            <person name="Farfan-Caceres L.M."/>
            <person name="Debler J.W."/>
            <person name="Williams A.H."/>
            <person name="Henares B.M."/>
        </authorList>
    </citation>
    <scope>NUCLEOTIDE SEQUENCE</scope>
    <source>
        <strain evidence="3">Al4</strain>
    </source>
</reference>
<feature type="compositionally biased region" description="Polar residues" evidence="1">
    <location>
        <begin position="156"/>
        <end position="166"/>
    </location>
</feature>
<feature type="compositionally biased region" description="Low complexity" evidence="1">
    <location>
        <begin position="106"/>
        <end position="121"/>
    </location>
</feature>
<feature type="region of interest" description="Disordered" evidence="1">
    <location>
        <begin position="21"/>
        <end position="219"/>
    </location>
</feature>
<feature type="compositionally biased region" description="Polar residues" evidence="1">
    <location>
        <begin position="72"/>
        <end position="87"/>
    </location>
</feature>
<sequence length="306" mass="30624">MKLTTALCIIGFANAVIGVPTKPKSSNVDSYGEYNPIGSEFRQHSQPPAPEKSRAALTGAAKLSGGGSASKQFGSKSTPAAAESSSAVGKPSGPGGKHSGGATALAPTGGDSTSAASASTPVRGRPSEGASASTPASDKAIPTASAPTPARGKLSGSASVPATSKSAPAGDEPSGSASVPASAKSTPAATVSTKSFDRVTQSSGYPVVSGPTPSQFPAASSWSQSAQLRLPANLVTFSPLLMDKSPLPLIQVQAVSPNLLVRVARWEAKVGNKEEAMERVKKEISKQEKTSPTAANTATTRAMKVI</sequence>
<dbReference type="Proteomes" id="UP000651452">
    <property type="component" value="Unassembled WGS sequence"/>
</dbReference>
<evidence type="ECO:0000256" key="1">
    <source>
        <dbReference type="SAM" id="MobiDB-lite"/>
    </source>
</evidence>
<feature type="region of interest" description="Disordered" evidence="1">
    <location>
        <begin position="279"/>
        <end position="306"/>
    </location>
</feature>
<feature type="compositionally biased region" description="Polar residues" evidence="1">
    <location>
        <begin position="175"/>
        <end position="204"/>
    </location>
</feature>
<name>A0A8H7J659_9PLEO</name>
<accession>A0A8H7J659</accession>
<keyword evidence="4" id="KW-1185">Reference proteome</keyword>
<organism evidence="3 4">
    <name type="scientific">Ascochyta lentis</name>
    <dbReference type="NCBI Taxonomy" id="205686"/>
    <lineage>
        <taxon>Eukaryota</taxon>
        <taxon>Fungi</taxon>
        <taxon>Dikarya</taxon>
        <taxon>Ascomycota</taxon>
        <taxon>Pezizomycotina</taxon>
        <taxon>Dothideomycetes</taxon>
        <taxon>Pleosporomycetidae</taxon>
        <taxon>Pleosporales</taxon>
        <taxon>Pleosporineae</taxon>
        <taxon>Didymellaceae</taxon>
        <taxon>Ascochyta</taxon>
    </lineage>
</organism>
<proteinExistence type="predicted"/>
<reference evidence="3" key="1">
    <citation type="submission" date="2018-12" db="EMBL/GenBank/DDBJ databases">
        <authorList>
            <person name="Syme R.A."/>
            <person name="Farfan-Caceres L."/>
            <person name="Lichtenzveig J."/>
        </authorList>
    </citation>
    <scope>NUCLEOTIDE SEQUENCE</scope>
    <source>
        <strain evidence="3">Al4</strain>
    </source>
</reference>
<gene>
    <name evidence="3" type="ORF">EKO04_006187</name>
</gene>
<dbReference type="AlphaFoldDB" id="A0A8H7J659"/>
<dbReference type="EMBL" id="RZGK01000010">
    <property type="protein sequence ID" value="KAF9696123.1"/>
    <property type="molecule type" value="Genomic_DNA"/>
</dbReference>
<feature type="compositionally biased region" description="Basic and acidic residues" evidence="1">
    <location>
        <begin position="279"/>
        <end position="289"/>
    </location>
</feature>
<dbReference type="OrthoDB" id="3800305at2759"/>
<keyword evidence="2" id="KW-0732">Signal</keyword>
<comment type="caution">
    <text evidence="3">The sequence shown here is derived from an EMBL/GenBank/DDBJ whole genome shotgun (WGS) entry which is preliminary data.</text>
</comment>
<feature type="chain" id="PRO_5034302815" evidence="2">
    <location>
        <begin position="19"/>
        <end position="306"/>
    </location>
</feature>
<feature type="signal peptide" evidence="2">
    <location>
        <begin position="1"/>
        <end position="18"/>
    </location>
</feature>
<evidence type="ECO:0000313" key="4">
    <source>
        <dbReference type="Proteomes" id="UP000651452"/>
    </source>
</evidence>
<feature type="compositionally biased region" description="Polar residues" evidence="1">
    <location>
        <begin position="290"/>
        <end position="300"/>
    </location>
</feature>